<organism evidence="4 5">
    <name type="scientific">Nakamurella endophytica</name>
    <dbReference type="NCBI Taxonomy" id="1748367"/>
    <lineage>
        <taxon>Bacteria</taxon>
        <taxon>Bacillati</taxon>
        <taxon>Actinomycetota</taxon>
        <taxon>Actinomycetes</taxon>
        <taxon>Nakamurellales</taxon>
        <taxon>Nakamurellaceae</taxon>
        <taxon>Nakamurella</taxon>
    </lineage>
</organism>
<dbReference type="PANTHER" id="PTHR12526">
    <property type="entry name" value="GLYCOSYLTRANSFERASE"/>
    <property type="match status" value="1"/>
</dbReference>
<evidence type="ECO:0000313" key="4">
    <source>
        <dbReference type="EMBL" id="GGL87424.1"/>
    </source>
</evidence>
<dbReference type="Proteomes" id="UP000655208">
    <property type="component" value="Unassembled WGS sequence"/>
</dbReference>
<accession>A0A917WB20</accession>
<dbReference type="Gene3D" id="3.40.50.2000">
    <property type="entry name" value="Glycogen Phosphorylase B"/>
    <property type="match status" value="2"/>
</dbReference>
<dbReference type="EMBL" id="BMNA01000001">
    <property type="protein sequence ID" value="GGL87424.1"/>
    <property type="molecule type" value="Genomic_DNA"/>
</dbReference>
<dbReference type="AlphaFoldDB" id="A0A917WB20"/>
<name>A0A917WB20_9ACTN</name>
<keyword evidence="1" id="KW-0328">Glycosyltransferase</keyword>
<proteinExistence type="predicted"/>
<dbReference type="SUPFAM" id="SSF53756">
    <property type="entry name" value="UDP-Glycosyltransferase/glycogen phosphorylase"/>
    <property type="match status" value="1"/>
</dbReference>
<dbReference type="Pfam" id="PF13692">
    <property type="entry name" value="Glyco_trans_1_4"/>
    <property type="match status" value="1"/>
</dbReference>
<dbReference type="CDD" id="cd03801">
    <property type="entry name" value="GT4_PimA-like"/>
    <property type="match status" value="1"/>
</dbReference>
<gene>
    <name evidence="4" type="ORF">GCM10011594_03750</name>
</gene>
<evidence type="ECO:0000256" key="2">
    <source>
        <dbReference type="ARBA" id="ARBA00022679"/>
    </source>
</evidence>
<sequence>MDRRSLLIAHPSADLYGSDRVMLEAIDAAVGRGWQVHVTVPGPGPLVEEVRLRGGDVSLCPTPVLRKSALRPAGLVRLIGATVRGTVAGVRLLRTVRPQVLYTSTLTIPLWIALARLSRRPVLVHVHESERAAPRLLRRLLATPLLVATAVVVNSEFSRSVLADSFRSLGRRSRVLYNGVPGPEHAVPPRPAIAGPARLLFVGRLSPRKGPQVAVEVVRLLTEAGRDVTLDVVGSVFPGYEWFEEQLRRQIREAGLLDRVRLQGFRPDVFPSLAAADVLLVPSQGDEPFGNIAVEGALAARPVLVSTGSGLDEAVQGMAAARRLPPDDATAWADEVVRLLEDWDAVRGDAVTDAVTARSRYAPEVFRTALADRLDELAGTPAVTR</sequence>
<dbReference type="PANTHER" id="PTHR12526:SF613">
    <property type="entry name" value="PHOSPHATIDYL-MYO-INOSITOL MANNOSYLTRANSFERASE"/>
    <property type="match status" value="1"/>
</dbReference>
<dbReference type="RefSeq" id="WP_188939782.1">
    <property type="nucleotide sequence ID" value="NZ_BMNA01000001.1"/>
</dbReference>
<evidence type="ECO:0000259" key="3">
    <source>
        <dbReference type="Pfam" id="PF13439"/>
    </source>
</evidence>
<comment type="caution">
    <text evidence="4">The sequence shown here is derived from an EMBL/GenBank/DDBJ whole genome shotgun (WGS) entry which is preliminary data.</text>
</comment>
<protein>
    <submittedName>
        <fullName evidence="4">Glycosyl transferase</fullName>
    </submittedName>
</protein>
<keyword evidence="2 4" id="KW-0808">Transferase</keyword>
<evidence type="ECO:0000313" key="5">
    <source>
        <dbReference type="Proteomes" id="UP000655208"/>
    </source>
</evidence>
<reference evidence="4" key="2">
    <citation type="submission" date="2020-09" db="EMBL/GenBank/DDBJ databases">
        <authorList>
            <person name="Sun Q."/>
            <person name="Zhou Y."/>
        </authorList>
    </citation>
    <scope>NUCLEOTIDE SEQUENCE</scope>
    <source>
        <strain evidence="4">CGMCC 4.7308</strain>
    </source>
</reference>
<keyword evidence="5" id="KW-1185">Reference proteome</keyword>
<feature type="domain" description="Glycosyltransferase subfamily 4-like N-terminal" evidence="3">
    <location>
        <begin position="17"/>
        <end position="180"/>
    </location>
</feature>
<dbReference type="GO" id="GO:0016757">
    <property type="term" value="F:glycosyltransferase activity"/>
    <property type="evidence" value="ECO:0007669"/>
    <property type="project" value="UniProtKB-KW"/>
</dbReference>
<reference evidence="4" key="1">
    <citation type="journal article" date="2014" name="Int. J. Syst. Evol. Microbiol.">
        <title>Complete genome sequence of Corynebacterium casei LMG S-19264T (=DSM 44701T), isolated from a smear-ripened cheese.</title>
        <authorList>
            <consortium name="US DOE Joint Genome Institute (JGI-PGF)"/>
            <person name="Walter F."/>
            <person name="Albersmeier A."/>
            <person name="Kalinowski J."/>
            <person name="Ruckert C."/>
        </authorList>
    </citation>
    <scope>NUCLEOTIDE SEQUENCE</scope>
    <source>
        <strain evidence="4">CGMCC 4.7308</strain>
    </source>
</reference>
<evidence type="ECO:0000256" key="1">
    <source>
        <dbReference type="ARBA" id="ARBA00022676"/>
    </source>
</evidence>
<dbReference type="InterPro" id="IPR028098">
    <property type="entry name" value="Glyco_trans_4-like_N"/>
</dbReference>
<dbReference type="Pfam" id="PF13439">
    <property type="entry name" value="Glyco_transf_4"/>
    <property type="match status" value="1"/>
</dbReference>